<evidence type="ECO:0000313" key="11">
    <source>
        <dbReference type="EMBL" id="SFB81895.1"/>
    </source>
</evidence>
<evidence type="ECO:0000256" key="5">
    <source>
        <dbReference type="ARBA" id="ARBA00022723"/>
    </source>
</evidence>
<dbReference type="GO" id="GO:0006508">
    <property type="term" value="P:proteolysis"/>
    <property type="evidence" value="ECO:0007669"/>
    <property type="project" value="UniProtKB-KW"/>
</dbReference>
<evidence type="ECO:0000256" key="8">
    <source>
        <dbReference type="ARBA" id="ARBA00023049"/>
    </source>
</evidence>
<dbReference type="EC" id="3.4.11.-" evidence="10"/>
<dbReference type="PRINTS" id="PR00932">
    <property type="entry name" value="AMINO1PTASE"/>
</dbReference>
<evidence type="ECO:0000313" key="12">
    <source>
        <dbReference type="Proteomes" id="UP000240042"/>
    </source>
</evidence>
<reference evidence="12" key="1">
    <citation type="submission" date="2016-10" db="EMBL/GenBank/DDBJ databases">
        <authorList>
            <person name="Varghese N."/>
            <person name="Submissions S."/>
        </authorList>
    </citation>
    <scope>NUCLEOTIDE SEQUENCE [LARGE SCALE GENOMIC DNA]</scope>
    <source>
        <strain evidence="12">ATCC 43811</strain>
    </source>
</reference>
<keyword evidence="3 9" id="KW-0031">Aminopeptidase</keyword>
<dbReference type="InterPro" id="IPR023358">
    <property type="entry name" value="Peptidase_M18_dom2"/>
</dbReference>
<evidence type="ECO:0000256" key="7">
    <source>
        <dbReference type="ARBA" id="ARBA00022833"/>
    </source>
</evidence>
<dbReference type="PANTHER" id="PTHR28570">
    <property type="entry name" value="ASPARTYL AMINOPEPTIDASE"/>
    <property type="match status" value="1"/>
</dbReference>
<evidence type="ECO:0000256" key="9">
    <source>
        <dbReference type="RuleBase" id="RU004386"/>
    </source>
</evidence>
<protein>
    <recommendedName>
        <fullName evidence="10">M18 family aminopeptidase</fullName>
        <ecNumber evidence="10">3.4.11.-</ecNumber>
    </recommendedName>
</protein>
<dbReference type="InterPro" id="IPR001948">
    <property type="entry name" value="Peptidase_M18"/>
</dbReference>
<dbReference type="SUPFAM" id="SSF101821">
    <property type="entry name" value="Aminopeptidase/glucanase lid domain"/>
    <property type="match status" value="1"/>
</dbReference>
<dbReference type="GO" id="GO:0004177">
    <property type="term" value="F:aminopeptidase activity"/>
    <property type="evidence" value="ECO:0007669"/>
    <property type="project" value="UniProtKB-KW"/>
</dbReference>
<dbReference type="GO" id="GO:0005737">
    <property type="term" value="C:cytoplasm"/>
    <property type="evidence" value="ECO:0007669"/>
    <property type="project" value="UniProtKB-ARBA"/>
</dbReference>
<dbReference type="AlphaFoldDB" id="A0A1I1E3U3"/>
<dbReference type="SUPFAM" id="SSF53187">
    <property type="entry name" value="Zn-dependent exopeptidases"/>
    <property type="match status" value="1"/>
</dbReference>
<dbReference type="GO" id="GO:0008237">
    <property type="term" value="F:metallopeptidase activity"/>
    <property type="evidence" value="ECO:0007669"/>
    <property type="project" value="UniProtKB-KW"/>
</dbReference>
<proteinExistence type="inferred from homology"/>
<gene>
    <name evidence="11" type="ORF">SAMN02745150_00929</name>
</gene>
<keyword evidence="6 9" id="KW-0378">Hydrolase</keyword>
<organism evidence="11 12">
    <name type="scientific">Brevinema andersonii</name>
    <dbReference type="NCBI Taxonomy" id="34097"/>
    <lineage>
        <taxon>Bacteria</taxon>
        <taxon>Pseudomonadati</taxon>
        <taxon>Spirochaetota</taxon>
        <taxon>Spirochaetia</taxon>
        <taxon>Brevinematales</taxon>
        <taxon>Brevinemataceae</taxon>
        <taxon>Brevinema</taxon>
    </lineage>
</organism>
<evidence type="ECO:0000256" key="2">
    <source>
        <dbReference type="ARBA" id="ARBA00008290"/>
    </source>
</evidence>
<evidence type="ECO:0000256" key="6">
    <source>
        <dbReference type="ARBA" id="ARBA00022801"/>
    </source>
</evidence>
<dbReference type="Gene3D" id="2.30.250.10">
    <property type="entry name" value="Aminopeptidase i, Domain 2"/>
    <property type="match status" value="1"/>
</dbReference>
<dbReference type="Pfam" id="PF02127">
    <property type="entry name" value="Peptidase_M18"/>
    <property type="match status" value="1"/>
</dbReference>
<evidence type="ECO:0000256" key="4">
    <source>
        <dbReference type="ARBA" id="ARBA00022670"/>
    </source>
</evidence>
<keyword evidence="4 9" id="KW-0645">Protease</keyword>
<sequence length="470" mass="52128">MPPSKNRSPYGYEPKNIWEESSKEQVAEIFAAAELYKSFSNEVRTERQAVSWVQNYAQNNGFKALETFSELKPGDKVFFSYENKNMFLAIIGSEPIKNGVNIIGAHLDAPRLDLKVRPLIEEFGIAMLKTHYYGGIKKYQWLNIPLAIHGTVIRGDGTSIEISIGDEENDPVFVISDLLPHLSRKIQGEKKLLDGIEAENLNLFVGSMPIQNEEFTEKVKAWILQELYQQFGIVEEDLISAELEVVPAFRTRDLGLDRSMIAGYAHDDRVCSFAAIEALTQIQDIPSRTSIVYLTDKEEIGSVGITGTASPALPLFIGEIFLKQQIHYSDLDLRRAFKDSCCLSADVGALLNPMYATVHDKYNASFLNCGIIIKKYTGSGGKYAGSDASAELVAKIRKIFNDNGVLWQASSMGKVDEGGGGTIAHLIARFGIPVIDCGIGVIGMHSPYEIISKADLFHMIKGYRSFFENA</sequence>
<evidence type="ECO:0000256" key="3">
    <source>
        <dbReference type="ARBA" id="ARBA00022438"/>
    </source>
</evidence>
<dbReference type="NCBIfam" id="NF002600">
    <property type="entry name" value="PRK02256.1"/>
    <property type="match status" value="1"/>
</dbReference>
<keyword evidence="5 9" id="KW-0479">Metal-binding</keyword>
<comment type="similarity">
    <text evidence="2 9">Belongs to the peptidase M18 family.</text>
</comment>
<comment type="cofactor">
    <cofactor evidence="1 10">
        <name>Zn(2+)</name>
        <dbReference type="ChEBI" id="CHEBI:29105"/>
    </cofactor>
</comment>
<dbReference type="OrthoDB" id="89722at2"/>
<dbReference type="STRING" id="34097.SAMN02745150_00929"/>
<evidence type="ECO:0000256" key="10">
    <source>
        <dbReference type="RuleBase" id="RU004387"/>
    </source>
</evidence>
<keyword evidence="12" id="KW-1185">Reference proteome</keyword>
<keyword evidence="7 9" id="KW-0862">Zinc</keyword>
<name>A0A1I1E3U3_BREAD</name>
<accession>A0A1I1E3U3</accession>
<keyword evidence="8 9" id="KW-0482">Metalloprotease</keyword>
<dbReference type="Proteomes" id="UP000240042">
    <property type="component" value="Unassembled WGS sequence"/>
</dbReference>
<dbReference type="EMBL" id="FOKY01000007">
    <property type="protein sequence ID" value="SFB81895.1"/>
    <property type="molecule type" value="Genomic_DNA"/>
</dbReference>
<dbReference type="GO" id="GO:0008270">
    <property type="term" value="F:zinc ion binding"/>
    <property type="evidence" value="ECO:0007669"/>
    <property type="project" value="InterPro"/>
</dbReference>
<evidence type="ECO:0000256" key="1">
    <source>
        <dbReference type="ARBA" id="ARBA00001947"/>
    </source>
</evidence>
<dbReference type="PANTHER" id="PTHR28570:SF2">
    <property type="entry name" value="M18 FAMILY AMINOPEPTIDASE 1-RELATED"/>
    <property type="match status" value="1"/>
</dbReference>
<dbReference type="RefSeq" id="WP_092319110.1">
    <property type="nucleotide sequence ID" value="NZ_FOKY01000007.1"/>
</dbReference>
<dbReference type="Gene3D" id="3.40.630.10">
    <property type="entry name" value="Zn peptidases"/>
    <property type="match status" value="1"/>
</dbReference>